<dbReference type="InterPro" id="IPR011009">
    <property type="entry name" value="Kinase-like_dom_sf"/>
</dbReference>
<proteinExistence type="predicted"/>
<comment type="caution">
    <text evidence="3">The sequence shown here is derived from an EMBL/GenBank/DDBJ whole genome shotgun (WGS) entry which is preliminary data.</text>
</comment>
<dbReference type="Pfam" id="PF17667">
    <property type="entry name" value="Pkinase_fungal"/>
    <property type="match status" value="1"/>
</dbReference>
<evidence type="ECO:0000313" key="4">
    <source>
        <dbReference type="Proteomes" id="UP000703269"/>
    </source>
</evidence>
<dbReference type="PANTHER" id="PTHR38248">
    <property type="entry name" value="FUNK1 6"/>
    <property type="match status" value="1"/>
</dbReference>
<protein>
    <recommendedName>
        <fullName evidence="2">Fungal-type protein kinase domain-containing protein</fullName>
    </recommendedName>
</protein>
<dbReference type="PANTHER" id="PTHR38248:SF2">
    <property type="entry name" value="FUNK1 11"/>
    <property type="match status" value="1"/>
</dbReference>
<evidence type="ECO:0000313" key="3">
    <source>
        <dbReference type="EMBL" id="GJE93362.1"/>
    </source>
</evidence>
<accession>A0A9P3GEL1</accession>
<feature type="domain" description="Fungal-type protein kinase" evidence="2">
    <location>
        <begin position="98"/>
        <end position="230"/>
    </location>
</feature>
<organism evidence="3 4">
    <name type="scientific">Phanerochaete sordida</name>
    <dbReference type="NCBI Taxonomy" id="48140"/>
    <lineage>
        <taxon>Eukaryota</taxon>
        <taxon>Fungi</taxon>
        <taxon>Dikarya</taxon>
        <taxon>Basidiomycota</taxon>
        <taxon>Agaricomycotina</taxon>
        <taxon>Agaricomycetes</taxon>
        <taxon>Polyporales</taxon>
        <taxon>Phanerochaetaceae</taxon>
        <taxon>Phanerochaete</taxon>
    </lineage>
</organism>
<gene>
    <name evidence="3" type="ORF">PsYK624_095210</name>
</gene>
<evidence type="ECO:0000256" key="1">
    <source>
        <dbReference type="SAM" id="MobiDB-lite"/>
    </source>
</evidence>
<evidence type="ECO:0000259" key="2">
    <source>
        <dbReference type="Pfam" id="PF17667"/>
    </source>
</evidence>
<sequence length="564" mass="63246">MSDPSTSDVQKWYLVGRQISGHWSPVGKCTRGYIAFDLETCELVFLKDQWRSLGRLHTELETYKRLHRHNVERIALPVAGGDVDGHRTLTQDYIAHMPEDQRPSEQRVHTRLVTTQVGLQLEAYRDSIELLEILRHALFAHWQACDRAGVLHNDISVGNIMIDAITGEGFLNDWDLARFKEDLESPVPTAEPAGISGTFQFKSALALQYPRKPPEAADDIESFVHVATYMGMRFHWHEFSPPNNEVPKTHELRDAFNNANSSLALQTYNYFFLRQSTNKSVVIGGVVKRMSIRANMLPVDFRLHRGKKPLIDVFLTRALDLLHRRYGQLNLKDYDSAYGFTRPNHVAPPLPSDDRPEAEPRMAKASTYLCISEMPTGDGLVSWDWDDDEPDLESAPVTAAPGPRVGPNHEDLNNIFSMIFCYPNSKPRDLSAYHDDKAFDHFAGQGTVGYVPYPDSDDPDTGSAVEDVPQRPRVKTTAKPRVTMQAREEFAEDAEIARKEKGQAAAKSKAKDEARPATKVNAAGKTAAASRAVAFKAGRSGKPGEHEKVPQRRSSRLAHKSSKK</sequence>
<feature type="region of interest" description="Disordered" evidence="1">
    <location>
        <begin position="494"/>
        <end position="564"/>
    </location>
</feature>
<dbReference type="InterPro" id="IPR040976">
    <property type="entry name" value="Pkinase_fungal"/>
</dbReference>
<name>A0A9P3GEL1_9APHY</name>
<keyword evidence="4" id="KW-1185">Reference proteome</keyword>
<feature type="region of interest" description="Disordered" evidence="1">
    <location>
        <begin position="454"/>
        <end position="480"/>
    </location>
</feature>
<dbReference type="OrthoDB" id="2754125at2759"/>
<dbReference type="Proteomes" id="UP000703269">
    <property type="component" value="Unassembled WGS sequence"/>
</dbReference>
<dbReference type="SUPFAM" id="SSF56112">
    <property type="entry name" value="Protein kinase-like (PK-like)"/>
    <property type="match status" value="1"/>
</dbReference>
<reference evidence="3 4" key="1">
    <citation type="submission" date="2021-08" db="EMBL/GenBank/DDBJ databases">
        <title>Draft Genome Sequence of Phanerochaete sordida strain YK-624.</title>
        <authorList>
            <person name="Mori T."/>
            <person name="Dohra H."/>
            <person name="Suzuki T."/>
            <person name="Kawagishi H."/>
            <person name="Hirai H."/>
        </authorList>
    </citation>
    <scope>NUCLEOTIDE SEQUENCE [LARGE SCALE GENOMIC DNA]</scope>
    <source>
        <strain evidence="3 4">YK-624</strain>
    </source>
</reference>
<dbReference type="Gene3D" id="1.10.510.10">
    <property type="entry name" value="Transferase(Phosphotransferase) domain 1"/>
    <property type="match status" value="1"/>
</dbReference>
<dbReference type="EMBL" id="BPQB01000032">
    <property type="protein sequence ID" value="GJE93362.1"/>
    <property type="molecule type" value="Genomic_DNA"/>
</dbReference>
<feature type="compositionally biased region" description="Basic residues" evidence="1">
    <location>
        <begin position="551"/>
        <end position="564"/>
    </location>
</feature>
<dbReference type="AlphaFoldDB" id="A0A9P3GEL1"/>